<reference evidence="5" key="1">
    <citation type="journal article" date="2022" name="Plant J.">
        <title>Strategies of tolerance reflected in two North American maple genomes.</title>
        <authorList>
            <person name="McEvoy S.L."/>
            <person name="Sezen U.U."/>
            <person name="Trouern-Trend A."/>
            <person name="McMahon S.M."/>
            <person name="Schaberg P.G."/>
            <person name="Yang J."/>
            <person name="Wegrzyn J.L."/>
            <person name="Swenson N.G."/>
        </authorList>
    </citation>
    <scope>NUCLEOTIDE SEQUENCE</scope>
    <source>
        <strain evidence="5">91603</strain>
    </source>
</reference>
<evidence type="ECO:0000256" key="4">
    <source>
        <dbReference type="RuleBase" id="RU003629"/>
    </source>
</evidence>
<comment type="similarity">
    <text evidence="1 4">Belongs to the universal ribosomal protein uS11 family.</text>
</comment>
<evidence type="ECO:0000256" key="3">
    <source>
        <dbReference type="ARBA" id="ARBA00023274"/>
    </source>
</evidence>
<name>A0AAD5IA24_ACENE</name>
<dbReference type="GO" id="GO:0003735">
    <property type="term" value="F:structural constituent of ribosome"/>
    <property type="evidence" value="ECO:0007669"/>
    <property type="project" value="InterPro"/>
</dbReference>
<gene>
    <name evidence="5" type="ORF">LWI28_008481</name>
</gene>
<reference evidence="5" key="2">
    <citation type="submission" date="2023-02" db="EMBL/GenBank/DDBJ databases">
        <authorList>
            <person name="Swenson N.G."/>
            <person name="Wegrzyn J.L."/>
            <person name="Mcevoy S.L."/>
        </authorList>
    </citation>
    <scope>NUCLEOTIDE SEQUENCE</scope>
    <source>
        <strain evidence="5">91603</strain>
        <tissue evidence="5">Leaf</tissue>
    </source>
</reference>
<dbReference type="EMBL" id="JAJSOW010000107">
    <property type="protein sequence ID" value="KAI9156552.1"/>
    <property type="molecule type" value="Genomic_DNA"/>
</dbReference>
<dbReference type="GO" id="GO:1990904">
    <property type="term" value="C:ribonucleoprotein complex"/>
    <property type="evidence" value="ECO:0007669"/>
    <property type="project" value="UniProtKB-KW"/>
</dbReference>
<keyword evidence="3 4" id="KW-0687">Ribonucleoprotein</keyword>
<dbReference type="PROSITE" id="PS00054">
    <property type="entry name" value="RIBOSOMAL_S11"/>
    <property type="match status" value="1"/>
</dbReference>
<protein>
    <submittedName>
        <fullName evidence="5">Uncharacterized protein</fullName>
    </submittedName>
</protein>
<evidence type="ECO:0000313" key="5">
    <source>
        <dbReference type="EMBL" id="KAI9156552.1"/>
    </source>
</evidence>
<dbReference type="GO" id="GO:0005840">
    <property type="term" value="C:ribosome"/>
    <property type="evidence" value="ECO:0007669"/>
    <property type="project" value="UniProtKB-KW"/>
</dbReference>
<comment type="caution">
    <text evidence="5">The sequence shown here is derived from an EMBL/GenBank/DDBJ whole genome shotgun (WGS) entry which is preliminary data.</text>
</comment>
<dbReference type="Gene3D" id="3.30.420.80">
    <property type="entry name" value="Ribosomal protein S11"/>
    <property type="match status" value="1"/>
</dbReference>
<dbReference type="InterPro" id="IPR018102">
    <property type="entry name" value="Ribosomal_uS11_CS"/>
</dbReference>
<dbReference type="SUPFAM" id="SSF53137">
    <property type="entry name" value="Translational machinery components"/>
    <property type="match status" value="1"/>
</dbReference>
<dbReference type="Pfam" id="PF00411">
    <property type="entry name" value="Ribosomal_S11"/>
    <property type="match status" value="1"/>
</dbReference>
<sequence length="97" mass="10572">MQRAEVMIQGPGLGRDAVLCAIHRSGILLSFVRDVTPMPHNGCRPPKLQKPVLSSDCRLQLAYMKPESLVIAGQPYGSEFVPGPCTHRRHTMGVGHA</sequence>
<keyword evidence="6" id="KW-1185">Reference proteome</keyword>
<proteinExistence type="inferred from homology"/>
<dbReference type="Proteomes" id="UP001064489">
    <property type="component" value="Chromosome 12"/>
</dbReference>
<dbReference type="InterPro" id="IPR001971">
    <property type="entry name" value="Ribosomal_uS11"/>
</dbReference>
<accession>A0AAD5IA24</accession>
<dbReference type="AlphaFoldDB" id="A0AAD5IA24"/>
<organism evidence="5 6">
    <name type="scientific">Acer negundo</name>
    <name type="common">Box elder</name>
    <dbReference type="NCBI Taxonomy" id="4023"/>
    <lineage>
        <taxon>Eukaryota</taxon>
        <taxon>Viridiplantae</taxon>
        <taxon>Streptophyta</taxon>
        <taxon>Embryophyta</taxon>
        <taxon>Tracheophyta</taxon>
        <taxon>Spermatophyta</taxon>
        <taxon>Magnoliopsida</taxon>
        <taxon>eudicotyledons</taxon>
        <taxon>Gunneridae</taxon>
        <taxon>Pentapetalae</taxon>
        <taxon>rosids</taxon>
        <taxon>malvids</taxon>
        <taxon>Sapindales</taxon>
        <taxon>Sapindaceae</taxon>
        <taxon>Hippocastanoideae</taxon>
        <taxon>Acereae</taxon>
        <taxon>Acer</taxon>
    </lineage>
</organism>
<evidence type="ECO:0000256" key="1">
    <source>
        <dbReference type="ARBA" id="ARBA00006194"/>
    </source>
</evidence>
<evidence type="ECO:0000256" key="2">
    <source>
        <dbReference type="ARBA" id="ARBA00022980"/>
    </source>
</evidence>
<dbReference type="PANTHER" id="PTHR11759">
    <property type="entry name" value="40S RIBOSOMAL PROTEIN S14/30S RIBOSOMAL PROTEIN S11"/>
    <property type="match status" value="1"/>
</dbReference>
<dbReference type="InterPro" id="IPR036967">
    <property type="entry name" value="Ribosomal_uS11_sf"/>
</dbReference>
<keyword evidence="2 4" id="KW-0689">Ribosomal protein</keyword>
<dbReference type="GO" id="GO:0006412">
    <property type="term" value="P:translation"/>
    <property type="evidence" value="ECO:0007669"/>
    <property type="project" value="InterPro"/>
</dbReference>
<evidence type="ECO:0000313" key="6">
    <source>
        <dbReference type="Proteomes" id="UP001064489"/>
    </source>
</evidence>